<protein>
    <submittedName>
        <fullName evidence="2">Uncharacterized protein</fullName>
    </submittedName>
</protein>
<keyword evidence="3" id="KW-1185">Reference proteome</keyword>
<dbReference type="AlphaFoldDB" id="A0AAD2DKL0"/>
<keyword evidence="1" id="KW-0472">Membrane</keyword>
<evidence type="ECO:0000313" key="2">
    <source>
        <dbReference type="EMBL" id="CAI9754751.1"/>
    </source>
</evidence>
<dbReference type="EMBL" id="OU503036">
    <property type="protein sequence ID" value="CAI9754751.1"/>
    <property type="molecule type" value="Genomic_DNA"/>
</dbReference>
<reference evidence="2" key="1">
    <citation type="submission" date="2023-05" db="EMBL/GenBank/DDBJ databases">
        <authorList>
            <person name="Huff M."/>
        </authorList>
    </citation>
    <scope>NUCLEOTIDE SEQUENCE</scope>
</reference>
<dbReference type="PANTHER" id="PTHR33133">
    <property type="entry name" value="OS08G0107100 PROTEIN-RELATED"/>
    <property type="match status" value="1"/>
</dbReference>
<accession>A0AAD2DKL0</accession>
<evidence type="ECO:0000313" key="3">
    <source>
        <dbReference type="Proteomes" id="UP000834106"/>
    </source>
</evidence>
<feature type="transmembrane region" description="Helical" evidence="1">
    <location>
        <begin position="20"/>
        <end position="39"/>
    </location>
</feature>
<sequence>MSSNLSILGSVDKPFNFAYIFYLYISVAWIMAIVVTVNEEEIYGMKAMGKPAKIVKGNRVNGFVLNILLNLVSLVIYLGNSKMIEGNKWVSGSNIFRTISGEFFLFDEDLNICDTRSVLLSV</sequence>
<dbReference type="Proteomes" id="UP000834106">
    <property type="component" value="Chromosome 1"/>
</dbReference>
<organism evidence="2 3">
    <name type="scientific">Fraxinus pennsylvanica</name>
    <dbReference type="NCBI Taxonomy" id="56036"/>
    <lineage>
        <taxon>Eukaryota</taxon>
        <taxon>Viridiplantae</taxon>
        <taxon>Streptophyta</taxon>
        <taxon>Embryophyta</taxon>
        <taxon>Tracheophyta</taxon>
        <taxon>Spermatophyta</taxon>
        <taxon>Magnoliopsida</taxon>
        <taxon>eudicotyledons</taxon>
        <taxon>Gunneridae</taxon>
        <taxon>Pentapetalae</taxon>
        <taxon>asterids</taxon>
        <taxon>lamiids</taxon>
        <taxon>Lamiales</taxon>
        <taxon>Oleaceae</taxon>
        <taxon>Oleeae</taxon>
        <taxon>Fraxinus</taxon>
    </lineage>
</organism>
<evidence type="ECO:0000256" key="1">
    <source>
        <dbReference type="SAM" id="Phobius"/>
    </source>
</evidence>
<gene>
    <name evidence="2" type="ORF">FPE_LOCUS2182</name>
</gene>
<keyword evidence="1" id="KW-0812">Transmembrane</keyword>
<keyword evidence="1" id="KW-1133">Transmembrane helix</keyword>
<proteinExistence type="predicted"/>
<name>A0AAD2DKL0_9LAMI</name>
<dbReference type="PANTHER" id="PTHR33133:SF1">
    <property type="entry name" value="EXPRESSED PROTEIN-RELATED"/>
    <property type="match status" value="1"/>
</dbReference>
<feature type="transmembrane region" description="Helical" evidence="1">
    <location>
        <begin position="60"/>
        <end position="79"/>
    </location>
</feature>